<proteinExistence type="predicted"/>
<protein>
    <submittedName>
        <fullName evidence="1">Uncharacterized protein</fullName>
    </submittedName>
</protein>
<reference evidence="1" key="1">
    <citation type="journal article" date="2025" name="Int. J. Syst. Evol. Microbiol.">
        <title>Inconstantimicrobium mannanitabidum sp. nov., a novel member of the family Clostridiaceae isolated from anoxic soil under the treatment of reductive soil disinfestation.</title>
        <authorList>
            <person name="Ueki A."/>
            <person name="Tonouchi A."/>
            <person name="Honma S."/>
            <person name="Kaku N."/>
            <person name="Ueki K."/>
        </authorList>
    </citation>
    <scope>NUCLEOTIDE SEQUENCE</scope>
    <source>
        <strain evidence="1">TW13</strain>
    </source>
</reference>
<comment type="caution">
    <text evidence="1">The sequence shown here is derived from an EMBL/GenBank/DDBJ whole genome shotgun (WGS) entry which is preliminary data.</text>
</comment>
<gene>
    <name evidence="1" type="ORF">rsdtw13_37970</name>
</gene>
<dbReference type="EMBL" id="BROD01000001">
    <property type="protein sequence ID" value="GKX68539.1"/>
    <property type="molecule type" value="Genomic_DNA"/>
</dbReference>
<evidence type="ECO:0000313" key="1">
    <source>
        <dbReference type="EMBL" id="GKX68539.1"/>
    </source>
</evidence>
<organism evidence="1 2">
    <name type="scientific">Inconstantimicrobium mannanitabidum</name>
    <dbReference type="NCBI Taxonomy" id="1604901"/>
    <lineage>
        <taxon>Bacteria</taxon>
        <taxon>Bacillati</taxon>
        <taxon>Bacillota</taxon>
        <taxon>Clostridia</taxon>
        <taxon>Eubacteriales</taxon>
        <taxon>Clostridiaceae</taxon>
        <taxon>Inconstantimicrobium</taxon>
    </lineage>
</organism>
<sequence>MRVIKPAGGITVNSYGENCRCICSSDATHNSPYMGTYYHATPCACQCSYGTANHDANYAISSNR</sequence>
<evidence type="ECO:0000313" key="2">
    <source>
        <dbReference type="Proteomes" id="UP001058074"/>
    </source>
</evidence>
<accession>A0ACB5RHJ8</accession>
<keyword evidence="2" id="KW-1185">Reference proteome</keyword>
<name>A0ACB5RHJ8_9CLOT</name>
<dbReference type="Proteomes" id="UP001058074">
    <property type="component" value="Unassembled WGS sequence"/>
</dbReference>